<feature type="compositionally biased region" description="Basic and acidic residues" evidence="1">
    <location>
        <begin position="625"/>
        <end position="652"/>
    </location>
</feature>
<dbReference type="Pfam" id="PF14646">
    <property type="entry name" value="MYCBPAP"/>
    <property type="match status" value="1"/>
</dbReference>
<dbReference type="AlphaFoldDB" id="A0A8C4QP88"/>
<dbReference type="GeneTree" id="ENSGT00640000091565"/>
<proteinExistence type="predicted"/>
<organism evidence="2 3">
    <name type="scientific">Eptatretus burgeri</name>
    <name type="common">Inshore hagfish</name>
    <dbReference type="NCBI Taxonomy" id="7764"/>
    <lineage>
        <taxon>Eukaryota</taxon>
        <taxon>Metazoa</taxon>
        <taxon>Chordata</taxon>
        <taxon>Craniata</taxon>
        <taxon>Vertebrata</taxon>
        <taxon>Cyclostomata</taxon>
        <taxon>Myxini</taxon>
        <taxon>Myxiniformes</taxon>
        <taxon>Myxinidae</taxon>
        <taxon>Eptatretinae</taxon>
        <taxon>Eptatretus</taxon>
    </lineage>
</organism>
<dbReference type="Gene3D" id="2.60.40.10">
    <property type="entry name" value="Immunoglobulins"/>
    <property type="match status" value="1"/>
</dbReference>
<dbReference type="Proteomes" id="UP000694388">
    <property type="component" value="Unplaced"/>
</dbReference>
<evidence type="ECO:0008006" key="4">
    <source>
        <dbReference type="Google" id="ProtNLM"/>
    </source>
</evidence>
<feature type="region of interest" description="Disordered" evidence="1">
    <location>
        <begin position="618"/>
        <end position="652"/>
    </location>
</feature>
<reference evidence="2" key="2">
    <citation type="submission" date="2025-09" db="UniProtKB">
        <authorList>
            <consortium name="Ensembl"/>
        </authorList>
    </citation>
    <scope>IDENTIFICATION</scope>
</reference>
<dbReference type="InterPro" id="IPR032707">
    <property type="entry name" value="MYCBPAP"/>
</dbReference>
<keyword evidence="3" id="KW-1185">Reference proteome</keyword>
<evidence type="ECO:0000313" key="3">
    <source>
        <dbReference type="Proteomes" id="UP000694388"/>
    </source>
</evidence>
<reference evidence="2" key="1">
    <citation type="submission" date="2025-08" db="UniProtKB">
        <authorList>
            <consortium name="Ensembl"/>
        </authorList>
    </citation>
    <scope>IDENTIFICATION</scope>
</reference>
<evidence type="ECO:0000256" key="1">
    <source>
        <dbReference type="SAM" id="MobiDB-lite"/>
    </source>
</evidence>
<dbReference type="PANTHER" id="PTHR48421:SF1">
    <property type="entry name" value="MYCBP-ASSOCIATED PROTEIN"/>
    <property type="match status" value="1"/>
</dbReference>
<dbReference type="InterPro" id="IPR013783">
    <property type="entry name" value="Ig-like_fold"/>
</dbReference>
<name>A0A8C4QP88_EPTBU</name>
<dbReference type="Ensembl" id="ENSEBUT00000018850.1">
    <property type="protein sequence ID" value="ENSEBUP00000018274.1"/>
    <property type="gene ID" value="ENSEBUG00000011378.1"/>
</dbReference>
<evidence type="ECO:0000313" key="2">
    <source>
        <dbReference type="Ensembl" id="ENSEBUP00000018274.1"/>
    </source>
</evidence>
<sequence>MSTKISPKEAKKDLQQDDATTIFIATDFKKAEDVVNETSESPRFGHTICGPDIQALIVSPETLEEAHNLALESVMPPAARQVMVKRVQTQAKSLKQKNHQVVDKSVPLCKTGCVGPAFDEDGDFLPHSILGSVEDYIVEAVAHGETRAVDELRLRLTAKEKVGKYKSQDINTLSENLRLFQSSRTKSMKTDGLVRQRRTLECWQTHLEEWCRHQGYLSRMLGREAANPAMCRYEGYSQMKEEKGLHLLDHHIEMTGVEAIESTKPDVTSEFALSEEKKDPESHQWGLPMEELVTTLTDKVLQSSQGPSICFAGETAYWLSSPLTQGKMGVSTCLTFDASVGCKTSANLDIKNLGHVAVRYEWRRLSRPHTLPRLCANVGLLSHFYFETIGGVLLPGKTRHINFTFKASMPGIYRECWELQQKPVLLAGASLCLYLQGVATQEDITLPARLLLEEDLLHREAERAAQIILSDLLDGVKIPCRADSPPIPTTDRCRFHTMNPQFTYQYEHVEALRHLLSQSLHDEAGAEWDLSFSSCRQALLGIEDEEEREDVLWKMNVQLQKFSHTSPPSSWNRAYQIGYYCFIQLAESISTVALYLHKNLGLPESEQEIADISLEHPNKRIPSRGKMETKGKGTIERTKSPKGNIEKDKKAGGKRIFKEKVEEVCHT</sequence>
<dbReference type="PANTHER" id="PTHR48421">
    <property type="entry name" value="MYCBP-ASSOCIATED PROTEIN"/>
    <property type="match status" value="1"/>
</dbReference>
<accession>A0A8C4QP88</accession>
<protein>
    <recommendedName>
        <fullName evidence="4">MYCBP-associated protein</fullName>
    </recommendedName>
</protein>